<dbReference type="InterPro" id="IPR036979">
    <property type="entry name" value="CM_dom_sf"/>
</dbReference>
<dbReference type="OrthoDB" id="9780456at2"/>
<dbReference type="PROSITE" id="PS51168">
    <property type="entry name" value="CHORISMATE_MUT_2"/>
    <property type="match status" value="1"/>
</dbReference>
<dbReference type="SMART" id="SM00830">
    <property type="entry name" value="CM_2"/>
    <property type="match status" value="1"/>
</dbReference>
<reference evidence="4 5" key="1">
    <citation type="submission" date="2009-04" db="EMBL/GenBank/DDBJ databases">
        <authorList>
            <person name="Sebastian Y."/>
            <person name="Madupu R."/>
            <person name="Durkin A.S."/>
            <person name="Torralba M."/>
            <person name="Methe B."/>
            <person name="Sutton G.G."/>
            <person name="Strausberg R.L."/>
            <person name="Nelson K.E."/>
        </authorList>
    </citation>
    <scope>NUCLEOTIDE SEQUENCE [LARGE SCALE GENOMIC DNA]</scope>
    <source>
        <strain evidence="4 5">60-3</strain>
    </source>
</reference>
<dbReference type="GO" id="GO:0016740">
    <property type="term" value="F:transferase activity"/>
    <property type="evidence" value="ECO:0007669"/>
    <property type="project" value="UniProtKB-KW"/>
</dbReference>
<sequence length="365" mass="40641">MDDSSAHSTLEEPPASQMLVAGPCSAESREQLLEVAQGLKAQGVTHFRAALWKPRTRPGSFEGVGVEGLAWLQEVQASTGLKVGTEVCLPEQVEAVRTAGVDFVWIGARTVSNPFMVEAIAEQLEGATQTVLVKNPISPDAPLWMGAIERIKSRGVAEVMAILRGCTPVYTKQLRNSPHWEMIAQLRALYHKRYGAEEHLPILLDPSHIAGRADLLEAVCRTGMLYPIDGFMIECHCDPEHAWTDARQQITPEQLHQLLKSLQHPSSDHEAMLRPMRYQLRDLDAALVELLAERCKLTQTIGRYKTANHLGLYQADQRAAVEAHYIELATQYGLDPHWAAQLYNLIHDYSLRGQEAVDTKDANNF</sequence>
<dbReference type="Pfam" id="PF01817">
    <property type="entry name" value="CM_2"/>
    <property type="match status" value="1"/>
</dbReference>
<evidence type="ECO:0000313" key="5">
    <source>
        <dbReference type="Proteomes" id="UP000003303"/>
    </source>
</evidence>
<feature type="domain" description="Chorismate mutase" evidence="3">
    <location>
        <begin position="267"/>
        <end position="358"/>
    </location>
</feature>
<dbReference type="AlphaFoldDB" id="C2M9Y5"/>
<dbReference type="EMBL" id="ACLR01000059">
    <property type="protein sequence ID" value="EEK17457.1"/>
    <property type="molecule type" value="Genomic_DNA"/>
</dbReference>
<evidence type="ECO:0000256" key="1">
    <source>
        <dbReference type="ARBA" id="ARBA00012404"/>
    </source>
</evidence>
<dbReference type="InterPro" id="IPR036263">
    <property type="entry name" value="Chorismate_II_sf"/>
</dbReference>
<organism evidence="4 5">
    <name type="scientific">Porphyromonas uenonis 60-3</name>
    <dbReference type="NCBI Taxonomy" id="596327"/>
    <lineage>
        <taxon>Bacteria</taxon>
        <taxon>Pseudomonadati</taxon>
        <taxon>Bacteroidota</taxon>
        <taxon>Bacteroidia</taxon>
        <taxon>Bacteroidales</taxon>
        <taxon>Porphyromonadaceae</taxon>
        <taxon>Porphyromonas</taxon>
    </lineage>
</organism>
<dbReference type="SUPFAM" id="SSF51569">
    <property type="entry name" value="Aldolase"/>
    <property type="match status" value="1"/>
</dbReference>
<dbReference type="GO" id="GO:0004106">
    <property type="term" value="F:chorismate mutase activity"/>
    <property type="evidence" value="ECO:0007669"/>
    <property type="project" value="UniProtKB-EC"/>
</dbReference>
<dbReference type="PANTHER" id="PTHR43018:SF1">
    <property type="entry name" value="PROTEIN AROA(G)"/>
    <property type="match status" value="1"/>
</dbReference>
<dbReference type="EC" id="5.4.99.5" evidence="1"/>
<protein>
    <recommendedName>
        <fullName evidence="1">chorismate mutase</fullName>
        <ecNumber evidence="1">5.4.99.5</ecNumber>
    </recommendedName>
</protein>
<dbReference type="SUPFAM" id="SSF48600">
    <property type="entry name" value="Chorismate mutase II"/>
    <property type="match status" value="1"/>
</dbReference>
<dbReference type="InterPro" id="IPR006218">
    <property type="entry name" value="DAHP1/KDSA"/>
</dbReference>
<evidence type="ECO:0000313" key="4">
    <source>
        <dbReference type="EMBL" id="EEK17457.1"/>
    </source>
</evidence>
<dbReference type="Pfam" id="PF00793">
    <property type="entry name" value="DAHP_synth_1"/>
    <property type="match status" value="1"/>
</dbReference>
<dbReference type="InterPro" id="IPR052899">
    <property type="entry name" value="Class-I_DAHP_synthase"/>
</dbReference>
<dbReference type="Gene3D" id="1.20.59.10">
    <property type="entry name" value="Chorismate mutase"/>
    <property type="match status" value="1"/>
</dbReference>
<dbReference type="GO" id="GO:0046417">
    <property type="term" value="P:chorismate metabolic process"/>
    <property type="evidence" value="ECO:0007669"/>
    <property type="project" value="InterPro"/>
</dbReference>
<evidence type="ECO:0000256" key="2">
    <source>
        <dbReference type="ARBA" id="ARBA00022679"/>
    </source>
</evidence>
<dbReference type="Proteomes" id="UP000003303">
    <property type="component" value="Unassembled WGS sequence"/>
</dbReference>
<dbReference type="STRING" id="596327.PORUE0001_1615"/>
<comment type="caution">
    <text evidence="4">The sequence shown here is derived from an EMBL/GenBank/DDBJ whole genome shotgun (WGS) entry which is preliminary data.</text>
</comment>
<gene>
    <name evidence="4" type="ORF">PORUE0001_1615</name>
</gene>
<proteinExistence type="predicted"/>
<keyword evidence="5" id="KW-1185">Reference proteome</keyword>
<dbReference type="PANTHER" id="PTHR43018">
    <property type="entry name" value="PHOSPHO-2-DEHYDRO-3-DEOXYHEPTONATE ALDOLASE"/>
    <property type="match status" value="1"/>
</dbReference>
<dbReference type="InterPro" id="IPR002701">
    <property type="entry name" value="CM_II_prokaryot"/>
</dbReference>
<evidence type="ECO:0000259" key="3">
    <source>
        <dbReference type="PROSITE" id="PS51168"/>
    </source>
</evidence>
<accession>C2M9Y5</accession>
<dbReference type="Gene3D" id="3.20.20.70">
    <property type="entry name" value="Aldolase class I"/>
    <property type="match status" value="1"/>
</dbReference>
<name>C2M9Y5_9PORP</name>
<dbReference type="InterPro" id="IPR013785">
    <property type="entry name" value="Aldolase_TIM"/>
</dbReference>
<dbReference type="RefSeq" id="WP_007364743.1">
    <property type="nucleotide sequence ID" value="NZ_ACLR01000059.1"/>
</dbReference>
<dbReference type="eggNOG" id="COG2876">
    <property type="taxonomic scope" value="Bacteria"/>
</dbReference>
<keyword evidence="2" id="KW-0808">Transferase</keyword>